<gene>
    <name evidence="2" type="ORF">BN3087_430014</name>
</gene>
<sequence length="562" mass="66572">MKQYDEKDIEEILQNYSAEVFKVLEYKNESMYVPIIEKTCIKEKCDYFDLAYQALNKNLSNTWTIGNILINLIPYSIIDIDNILKFYKLFHSKENGTSKHFQITKLLVLNNHTLANKLLENLIKIDDDFVIPHISAILVELHNSNHESQYNTIVNYLKNDNILQLQCAISYIHLFNFSDEELKEIFVIFKEKVKLSNEKIDRALLYSSYDLIEKGYGYFSKILLLYIDNDDIEIKFHLSQILNFTRKNHIKKKWFRKSFLSIIDVDIENQNVIFHIESVLKEFLKIDDYDFIKEFLYKWIEKGNLSSISSKNTLSTFKHEFNEHKLFSKFVTESLLHENNNLHKVLADLIEKDIELDADTMQAWNKNDYLYVCRKILGYFYEFKIMNTLVFSMLSVDNISDEVKNIIFEVLVNHIGKDYSYDTLEYYKNLEYLELNENEKQAKDIVIEELEKRNQQVRELSILKELTPLSLQNRIISRTNSIAMNKAMKESRKEDSFFSVFFPNRIIILYGRGSFSELAGNFSDVTYLQSISHSVTMPNATRTHPVDYELERYKFRMAKKGQ</sequence>
<accession>A0A0S4XN57</accession>
<evidence type="ECO:0000256" key="1">
    <source>
        <dbReference type="SAM" id="Coils"/>
    </source>
</evidence>
<name>A0A0S4XN57_9BACT</name>
<dbReference type="AlphaFoldDB" id="A0A0S4XN57"/>
<dbReference type="EMBL" id="FAXN01000044">
    <property type="protein sequence ID" value="CUV65746.1"/>
    <property type="molecule type" value="Genomic_DNA"/>
</dbReference>
<keyword evidence="1" id="KW-0175">Coiled coil</keyword>
<protein>
    <submittedName>
        <fullName evidence="2">Uncharacterized protein</fullName>
    </submittedName>
</protein>
<proteinExistence type="predicted"/>
<evidence type="ECO:0000313" key="2">
    <source>
        <dbReference type="EMBL" id="CUV65746.1"/>
    </source>
</evidence>
<organism evidence="2">
    <name type="scientific">Sulfurovum sp. enrichment culture clone C5</name>
    <dbReference type="NCBI Taxonomy" id="497650"/>
    <lineage>
        <taxon>Bacteria</taxon>
        <taxon>Pseudomonadati</taxon>
        <taxon>Campylobacterota</taxon>
        <taxon>Epsilonproteobacteria</taxon>
        <taxon>Campylobacterales</taxon>
        <taxon>Sulfurovaceae</taxon>
        <taxon>Sulfurovum</taxon>
        <taxon>environmental samples</taxon>
    </lineage>
</organism>
<feature type="coiled-coil region" evidence="1">
    <location>
        <begin position="433"/>
        <end position="460"/>
    </location>
</feature>
<reference evidence="2" key="1">
    <citation type="submission" date="2015-11" db="EMBL/GenBank/DDBJ databases">
        <authorList>
            <person name="Zhang Y."/>
            <person name="Guo Z."/>
        </authorList>
    </citation>
    <scope>NUCLEOTIDE SEQUENCE</scope>
    <source>
        <strain evidence="2">BN30871</strain>
    </source>
</reference>